<evidence type="ECO:0000313" key="1">
    <source>
        <dbReference type="EMBL" id="PIM89588.1"/>
    </source>
</evidence>
<comment type="caution">
    <text evidence="1">The sequence shown here is derived from an EMBL/GenBank/DDBJ whole genome shotgun (WGS) entry which is preliminary data.</text>
</comment>
<protein>
    <submittedName>
        <fullName evidence="1">Transposase</fullName>
    </submittedName>
</protein>
<evidence type="ECO:0000313" key="2">
    <source>
        <dbReference type="Proteomes" id="UP000230719"/>
    </source>
</evidence>
<dbReference type="EMBL" id="NPND01000026">
    <property type="protein sequence ID" value="PIM89588.1"/>
    <property type="molecule type" value="Genomic_DNA"/>
</dbReference>
<name>A0A2G9F5Z6_9FUSO</name>
<proteinExistence type="predicted"/>
<dbReference type="Proteomes" id="UP000230719">
    <property type="component" value="Unassembled WGS sequence"/>
</dbReference>
<gene>
    <name evidence="1" type="ORF">CI114_08345</name>
</gene>
<accession>A0A2G9F5Z6</accession>
<dbReference type="AlphaFoldDB" id="A0A2G9F5Z6"/>
<reference evidence="1 2" key="1">
    <citation type="submission" date="2017-08" db="EMBL/GenBank/DDBJ databases">
        <title>Analysis of Fusobacterium persistence and antibiotic response in human colorectal.</title>
        <authorList>
            <person name="Bullman S."/>
        </authorList>
    </citation>
    <scope>NUCLEOTIDE SEQUENCE [LARGE SCALE GENOMIC DNA]</scope>
    <source>
        <strain evidence="1 2">P2_CP</strain>
    </source>
</reference>
<organism evidence="1 2">
    <name type="scientific">Fusobacterium animalis</name>
    <dbReference type="NCBI Taxonomy" id="76859"/>
    <lineage>
        <taxon>Bacteria</taxon>
        <taxon>Fusobacteriati</taxon>
        <taxon>Fusobacteriota</taxon>
        <taxon>Fusobacteriia</taxon>
        <taxon>Fusobacteriales</taxon>
        <taxon>Fusobacteriaceae</taxon>
        <taxon>Fusobacterium</taxon>
    </lineage>
</organism>
<sequence length="79" mass="9019">MIIKASFFDKDKVPVYNNDKPKNYVFSGKSVKRGLYQAKNGYLLNADCNGTLNILLKSNVMDLTNLYNRGKMDTPKRIL</sequence>